<dbReference type="GO" id="GO:0009060">
    <property type="term" value="P:aerobic respiration"/>
    <property type="evidence" value="ECO:0007669"/>
    <property type="project" value="InterPro"/>
</dbReference>
<evidence type="ECO:0000313" key="11">
    <source>
        <dbReference type="Proteomes" id="UP000316626"/>
    </source>
</evidence>
<dbReference type="InterPro" id="IPR023615">
    <property type="entry name" value="Cyt_c_Oxase_su1_BS"/>
</dbReference>
<comment type="subcellular location">
    <subcellularLocation>
        <location evidence="1">Membrane</location>
        <topology evidence="1">Multi-pass membrane protein</topology>
    </subcellularLocation>
</comment>
<dbReference type="RefSeq" id="WP_142642640.1">
    <property type="nucleotide sequence ID" value="NZ_VDGI01000011.1"/>
</dbReference>
<keyword evidence="11" id="KW-1185">Reference proteome</keyword>
<feature type="transmembrane region" description="Helical" evidence="8">
    <location>
        <begin position="521"/>
        <end position="539"/>
    </location>
</feature>
<feature type="transmembrane region" description="Helical" evidence="8">
    <location>
        <begin position="177"/>
        <end position="204"/>
    </location>
</feature>
<protein>
    <submittedName>
        <fullName evidence="10">B(O/a)3-type cytochrome-c oxidase subunit 1</fullName>
    </submittedName>
</protein>
<dbReference type="GO" id="GO:0020037">
    <property type="term" value="F:heme binding"/>
    <property type="evidence" value="ECO:0007669"/>
    <property type="project" value="InterPro"/>
</dbReference>
<evidence type="ECO:0000256" key="6">
    <source>
        <dbReference type="ARBA" id="ARBA00023136"/>
    </source>
</evidence>
<keyword evidence="7" id="KW-0408">Iron</keyword>
<evidence type="ECO:0000256" key="4">
    <source>
        <dbReference type="ARBA" id="ARBA00022982"/>
    </source>
</evidence>
<feature type="transmembrane region" description="Helical" evidence="8">
    <location>
        <begin position="58"/>
        <end position="80"/>
    </location>
</feature>
<dbReference type="Pfam" id="PF00115">
    <property type="entry name" value="COX1"/>
    <property type="match status" value="1"/>
</dbReference>
<dbReference type="Gene3D" id="1.20.210.10">
    <property type="entry name" value="Cytochrome c oxidase-like, subunit I domain"/>
    <property type="match status" value="1"/>
</dbReference>
<evidence type="ECO:0000256" key="8">
    <source>
        <dbReference type="SAM" id="Phobius"/>
    </source>
</evidence>
<dbReference type="EMBL" id="VDGI01000011">
    <property type="protein sequence ID" value="TQR19730.1"/>
    <property type="molecule type" value="Genomic_DNA"/>
</dbReference>
<dbReference type="CDD" id="cd01660">
    <property type="entry name" value="ba3-like_Oxidase_I"/>
    <property type="match status" value="1"/>
</dbReference>
<dbReference type="PRINTS" id="PR01165">
    <property type="entry name" value="CYCOXIDASEI"/>
</dbReference>
<dbReference type="GO" id="GO:0016020">
    <property type="term" value="C:membrane"/>
    <property type="evidence" value="ECO:0007669"/>
    <property type="project" value="UniProtKB-SubCell"/>
</dbReference>
<feature type="domain" description="Cytochrome oxidase subunit I profile" evidence="9">
    <location>
        <begin position="20"/>
        <end position="491"/>
    </location>
</feature>
<dbReference type="InterPro" id="IPR023616">
    <property type="entry name" value="Cyt_c_oxase-like_su1_dom"/>
</dbReference>
<keyword evidence="6 8" id="KW-0472">Membrane</keyword>
<keyword evidence="7" id="KW-0813">Transport</keyword>
<feature type="transmembrane region" description="Helical" evidence="8">
    <location>
        <begin position="289"/>
        <end position="316"/>
    </location>
</feature>
<dbReference type="PROSITE" id="PS00077">
    <property type="entry name" value="COX1_CUB"/>
    <property type="match status" value="1"/>
</dbReference>
<feature type="transmembrane region" description="Helical" evidence="8">
    <location>
        <begin position="137"/>
        <end position="156"/>
    </location>
</feature>
<dbReference type="PANTHER" id="PTHR10422">
    <property type="entry name" value="CYTOCHROME C OXIDASE SUBUNIT 1"/>
    <property type="match status" value="1"/>
</dbReference>
<dbReference type="SUPFAM" id="SSF81442">
    <property type="entry name" value="Cytochrome c oxidase subunit I-like"/>
    <property type="match status" value="1"/>
</dbReference>
<feature type="transmembrane region" description="Helical" evidence="8">
    <location>
        <begin position="421"/>
        <end position="442"/>
    </location>
</feature>
<proteinExistence type="inferred from homology"/>
<dbReference type="AlphaFoldDB" id="A0A544TQK7"/>
<dbReference type="InterPro" id="IPR033943">
    <property type="entry name" value="Ba3-like_Oxidase_I"/>
</dbReference>
<organism evidence="10 11">
    <name type="scientific">Psychrobacillus vulpis</name>
    <dbReference type="NCBI Taxonomy" id="2325572"/>
    <lineage>
        <taxon>Bacteria</taxon>
        <taxon>Bacillati</taxon>
        <taxon>Bacillota</taxon>
        <taxon>Bacilli</taxon>
        <taxon>Bacillales</taxon>
        <taxon>Bacillaceae</taxon>
        <taxon>Psychrobacillus</taxon>
    </lineage>
</organism>
<feature type="transmembrane region" description="Helical" evidence="8">
    <location>
        <begin position="100"/>
        <end position="122"/>
    </location>
</feature>
<feature type="transmembrane region" description="Helical" evidence="8">
    <location>
        <begin position="259"/>
        <end position="277"/>
    </location>
</feature>
<evidence type="ECO:0000256" key="3">
    <source>
        <dbReference type="ARBA" id="ARBA00022692"/>
    </source>
</evidence>
<feature type="transmembrane region" description="Helical" evidence="8">
    <location>
        <begin position="342"/>
        <end position="361"/>
    </location>
</feature>
<feature type="transmembrane region" description="Helical" evidence="8">
    <location>
        <begin position="381"/>
        <end position="401"/>
    </location>
</feature>
<dbReference type="InterPro" id="IPR000883">
    <property type="entry name" value="Cyt_C_Oxase_1"/>
</dbReference>
<dbReference type="GO" id="GO:0004129">
    <property type="term" value="F:cytochrome-c oxidase activity"/>
    <property type="evidence" value="ECO:0007669"/>
    <property type="project" value="InterPro"/>
</dbReference>
<keyword evidence="7" id="KW-0479">Metal-binding</keyword>
<comment type="similarity">
    <text evidence="7">Belongs to the heme-copper respiratory oxidase family.</text>
</comment>
<evidence type="ECO:0000256" key="2">
    <source>
        <dbReference type="ARBA" id="ARBA00022660"/>
    </source>
</evidence>
<keyword evidence="5 8" id="KW-1133">Transmembrane helix</keyword>
<reference evidence="10 11" key="1">
    <citation type="submission" date="2019-06" db="EMBL/GenBank/DDBJ databases">
        <title>Psychrobacillus vulpis sp. nov., a new species isolated from feces of a red fox that inhabits in The Tablas de Daimiel Natural Park, Albacete, Spain.</title>
        <authorList>
            <person name="Rodriguez M."/>
            <person name="Reina J.C."/>
            <person name="Bejar V."/>
            <person name="Llamas I."/>
        </authorList>
    </citation>
    <scope>NUCLEOTIDE SEQUENCE [LARGE SCALE GENOMIC DNA]</scope>
    <source>
        <strain evidence="10 11">Z8</strain>
    </source>
</reference>
<keyword evidence="7" id="KW-0349">Heme</keyword>
<feature type="transmembrane region" description="Helical" evidence="8">
    <location>
        <begin position="462"/>
        <end position="486"/>
    </location>
</feature>
<dbReference type="InterPro" id="IPR036927">
    <property type="entry name" value="Cyt_c_oxase-like_su1_sf"/>
</dbReference>
<dbReference type="OrthoDB" id="9764568at2"/>
<name>A0A544TQK7_9BACI</name>
<evidence type="ECO:0000256" key="7">
    <source>
        <dbReference type="RuleBase" id="RU000370"/>
    </source>
</evidence>
<feature type="transmembrane region" description="Helical" evidence="8">
    <location>
        <begin position="21"/>
        <end position="46"/>
    </location>
</feature>
<keyword evidence="2 7" id="KW-0679">Respiratory chain</keyword>
<feature type="transmembrane region" description="Helical" evidence="8">
    <location>
        <begin position="224"/>
        <end position="247"/>
    </location>
</feature>
<keyword evidence="4 7" id="KW-0249">Electron transport</keyword>
<evidence type="ECO:0000313" key="10">
    <source>
        <dbReference type="EMBL" id="TQR19730.1"/>
    </source>
</evidence>
<evidence type="ECO:0000256" key="1">
    <source>
        <dbReference type="ARBA" id="ARBA00004141"/>
    </source>
</evidence>
<evidence type="ECO:0000259" key="9">
    <source>
        <dbReference type="PROSITE" id="PS50855"/>
    </source>
</evidence>
<sequence>MTTITEKAKDLVKVDKRDGKLALAHIYVAFISLFIGGLCGLLQTLVRSGHFTLPWGIGYYQILTVHGVLLGLILTTYFIFGFQIAAVSRTAGTLTSKQRLLGWIGFWVMTVGVVMAATMVLLNEASVLYTFYAPLQAHWIFYLGLTFVIVGSWIGGAGQILKYIEWRKANPGKPSPLITFMVVINLALWIIASLGVATSVLFQLLPWSLGWVDKVDVLISRTLFWYFGHPLVYFWLLPAYMVWYVVIPKIIGGKIFSDSLARLSFVLFLLFSIPVGFHHQLTEPGISSFWKFLQVVLTLMVVIPSLLTAFSLFATFEIRGRMLGGKGIFGWLKKLPWNDARFVVPFIGMVAFIPAGAGGIINASHQMNQVIHNTIWVTGHFHLTVATSVLLTFFGAAYWLVPHLTGRVLTKEMNRLAIIQAIVWSVGMSIMSTAMHIVGLFGAPRRSDFSTYGGSAQAAEWIPYQLAQAIGGTILFIGIILALYIIANLLWFAPKGDEEFPIGEVSEHAEKTPMVFENWKIWLTICIVLILFAYTVPFIDMIQNAPPGSIGYKFW</sequence>
<dbReference type="Proteomes" id="UP000316626">
    <property type="component" value="Unassembled WGS sequence"/>
</dbReference>
<evidence type="ECO:0000256" key="5">
    <source>
        <dbReference type="ARBA" id="ARBA00022989"/>
    </source>
</evidence>
<dbReference type="PROSITE" id="PS50855">
    <property type="entry name" value="COX1"/>
    <property type="match status" value="1"/>
</dbReference>
<dbReference type="PANTHER" id="PTHR10422:SF40">
    <property type="entry name" value="CYTOCHROME C OXIDASE SUBUNIT I"/>
    <property type="match status" value="1"/>
</dbReference>
<gene>
    <name evidence="10" type="ORF">FG384_10960</name>
</gene>
<keyword evidence="3 7" id="KW-0812">Transmembrane</keyword>
<accession>A0A544TQK7</accession>
<comment type="caution">
    <text evidence="10">The sequence shown here is derived from an EMBL/GenBank/DDBJ whole genome shotgun (WGS) entry which is preliminary data.</text>
</comment>